<organism evidence="4 5">
    <name type="scientific">Brevibacterium otitidis</name>
    <dbReference type="NCBI Taxonomy" id="53364"/>
    <lineage>
        <taxon>Bacteria</taxon>
        <taxon>Bacillati</taxon>
        <taxon>Actinomycetota</taxon>
        <taxon>Actinomycetes</taxon>
        <taxon>Micrococcales</taxon>
        <taxon>Brevibacteriaceae</taxon>
        <taxon>Brevibacterium</taxon>
    </lineage>
</organism>
<sequence length="96" mass="10388">MAKNRSELVSEVAEKTDLTQKQVSDVLDGVFESFSEVVKNGEKLTIPGWLSVERTERAARKGRNPRSGEEIQIPAGYSVKLSAGSKLKAAAGTPKK</sequence>
<keyword evidence="1" id="KW-0226">DNA condensation</keyword>
<comment type="similarity">
    <text evidence="3">Belongs to the bacterial histone-like protein family.</text>
</comment>
<keyword evidence="5" id="KW-1185">Reference proteome</keyword>
<evidence type="ECO:0000256" key="2">
    <source>
        <dbReference type="ARBA" id="ARBA00023125"/>
    </source>
</evidence>
<dbReference type="PANTHER" id="PTHR33175">
    <property type="entry name" value="DNA-BINDING PROTEIN HU"/>
    <property type="match status" value="1"/>
</dbReference>
<dbReference type="InterPro" id="IPR000119">
    <property type="entry name" value="Hist_DNA-bd"/>
</dbReference>
<dbReference type="Gene3D" id="4.10.520.10">
    <property type="entry name" value="IHF-like DNA-binding proteins"/>
    <property type="match status" value="1"/>
</dbReference>
<dbReference type="RefSeq" id="WP_376840904.1">
    <property type="nucleotide sequence ID" value="NZ_JBHMAU010000069.1"/>
</dbReference>
<evidence type="ECO:0000256" key="1">
    <source>
        <dbReference type="ARBA" id="ARBA00023067"/>
    </source>
</evidence>
<gene>
    <name evidence="4" type="ORF">ACFFN1_11520</name>
</gene>
<dbReference type="Pfam" id="PF00216">
    <property type="entry name" value="Bac_DNA_binding"/>
    <property type="match status" value="1"/>
</dbReference>
<evidence type="ECO:0000313" key="5">
    <source>
        <dbReference type="Proteomes" id="UP001589707"/>
    </source>
</evidence>
<reference evidence="4 5" key="1">
    <citation type="submission" date="2024-09" db="EMBL/GenBank/DDBJ databases">
        <authorList>
            <person name="Sun Q."/>
            <person name="Mori K."/>
        </authorList>
    </citation>
    <scope>NUCLEOTIDE SEQUENCE [LARGE SCALE GENOMIC DNA]</scope>
    <source>
        <strain evidence="4 5">JCM 11683</strain>
    </source>
</reference>
<accession>A0ABV5X511</accession>
<dbReference type="GO" id="GO:0003677">
    <property type="term" value="F:DNA binding"/>
    <property type="evidence" value="ECO:0007669"/>
    <property type="project" value="UniProtKB-KW"/>
</dbReference>
<dbReference type="PANTHER" id="PTHR33175:SF3">
    <property type="entry name" value="DNA-BINDING PROTEIN HU-BETA"/>
    <property type="match status" value="1"/>
</dbReference>
<proteinExistence type="inferred from homology"/>
<dbReference type="PRINTS" id="PR01727">
    <property type="entry name" value="DNABINDINGHU"/>
</dbReference>
<dbReference type="InterPro" id="IPR010992">
    <property type="entry name" value="IHF-like_DNA-bd_dom_sf"/>
</dbReference>
<keyword evidence="2 4" id="KW-0238">DNA-binding</keyword>
<dbReference type="CDD" id="cd14435">
    <property type="entry name" value="SPO1_TF1_like"/>
    <property type="match status" value="1"/>
</dbReference>
<evidence type="ECO:0000256" key="3">
    <source>
        <dbReference type="RuleBase" id="RU003939"/>
    </source>
</evidence>
<dbReference type="SMART" id="SM00411">
    <property type="entry name" value="BHL"/>
    <property type="match status" value="1"/>
</dbReference>
<protein>
    <submittedName>
        <fullName evidence="4">HU family DNA-binding protein</fullName>
    </submittedName>
</protein>
<comment type="caution">
    <text evidence="4">The sequence shown here is derived from an EMBL/GenBank/DDBJ whole genome shotgun (WGS) entry which is preliminary data.</text>
</comment>
<dbReference type="Proteomes" id="UP001589707">
    <property type="component" value="Unassembled WGS sequence"/>
</dbReference>
<dbReference type="SUPFAM" id="SSF47729">
    <property type="entry name" value="IHF-like DNA-binding proteins"/>
    <property type="match status" value="1"/>
</dbReference>
<evidence type="ECO:0000313" key="4">
    <source>
        <dbReference type="EMBL" id="MFB9777019.1"/>
    </source>
</evidence>
<dbReference type="EMBL" id="JBHMAU010000069">
    <property type="protein sequence ID" value="MFB9777019.1"/>
    <property type="molecule type" value="Genomic_DNA"/>
</dbReference>
<name>A0ABV5X511_9MICO</name>